<reference evidence="1 2" key="1">
    <citation type="submission" date="2020-11" db="EMBL/GenBank/DDBJ databases">
        <title>Draft genome sequencing of a Lachnospiraceae strain isolated from anoxic soil subjected to BSD treatment.</title>
        <authorList>
            <person name="Uek A."/>
            <person name="Tonouchi A."/>
        </authorList>
    </citation>
    <scope>NUCLEOTIDE SEQUENCE [LARGE SCALE GENOMIC DNA]</scope>
    <source>
        <strain evidence="1 2">TB5</strain>
    </source>
</reference>
<sequence>MICLVGSLGVVNKAEKVNDVLINIIGTSLLKSNVKYFNLHKTNDTYLLTERLICCTILIY</sequence>
<proteinExistence type="predicted"/>
<dbReference type="Proteomes" id="UP000595897">
    <property type="component" value="Chromosome"/>
</dbReference>
<dbReference type="EMBL" id="AP024169">
    <property type="protein sequence ID" value="BCN32848.1"/>
    <property type="molecule type" value="Genomic_DNA"/>
</dbReference>
<name>A0A7R7EPX5_9FIRM</name>
<accession>A0A7R7EPX5</accession>
<evidence type="ECO:0000313" key="2">
    <source>
        <dbReference type="Proteomes" id="UP000595897"/>
    </source>
</evidence>
<dbReference type="KEGG" id="ahb:bsdtb5_41430"/>
<evidence type="ECO:0000313" key="1">
    <source>
        <dbReference type="EMBL" id="BCN32848.1"/>
    </source>
</evidence>
<keyword evidence="2" id="KW-1185">Reference proteome</keyword>
<protein>
    <submittedName>
        <fullName evidence="1">Uncharacterized protein</fullName>
    </submittedName>
</protein>
<gene>
    <name evidence="1" type="ORF">bsdtb5_41430</name>
</gene>
<dbReference type="AlphaFoldDB" id="A0A7R7EPX5"/>
<organism evidence="1 2">
    <name type="scientific">Anaeromicropila herbilytica</name>
    <dbReference type="NCBI Taxonomy" id="2785025"/>
    <lineage>
        <taxon>Bacteria</taxon>
        <taxon>Bacillati</taxon>
        <taxon>Bacillota</taxon>
        <taxon>Clostridia</taxon>
        <taxon>Lachnospirales</taxon>
        <taxon>Lachnospiraceae</taxon>
        <taxon>Anaeromicropila</taxon>
    </lineage>
</organism>